<reference evidence="2" key="1">
    <citation type="journal article" date="2021" name="Proc. Natl. Acad. Sci. U.S.A.">
        <title>A Catalog of Tens of Thousands of Viruses from Human Metagenomes Reveals Hidden Associations with Chronic Diseases.</title>
        <authorList>
            <person name="Tisza M.J."/>
            <person name="Buck C.B."/>
        </authorList>
    </citation>
    <scope>NUCLEOTIDE SEQUENCE</scope>
    <source>
        <strain evidence="2">CtRcp9</strain>
    </source>
</reference>
<keyword evidence="1" id="KW-0175">Coiled coil</keyword>
<evidence type="ECO:0000256" key="1">
    <source>
        <dbReference type="SAM" id="Coils"/>
    </source>
</evidence>
<proteinExistence type="predicted"/>
<dbReference type="EMBL" id="BK015450">
    <property type="protein sequence ID" value="DAE07425.1"/>
    <property type="molecule type" value="Genomic_DNA"/>
</dbReference>
<feature type="coiled-coil region" evidence="1">
    <location>
        <begin position="15"/>
        <end position="42"/>
    </location>
</feature>
<name>A0A8S5PLY3_9CAUD</name>
<organism evidence="2">
    <name type="scientific">Siphoviridae sp. ctRcp9</name>
    <dbReference type="NCBI Taxonomy" id="2825504"/>
    <lineage>
        <taxon>Viruses</taxon>
        <taxon>Duplodnaviria</taxon>
        <taxon>Heunggongvirae</taxon>
        <taxon>Uroviricota</taxon>
        <taxon>Caudoviricetes</taxon>
    </lineage>
</organism>
<accession>A0A8S5PLY3</accession>
<sequence>MKYENMSRTELIKLLKKRNETIEILEKREAVLQKQLENYSDSNVLKLIDDLKKQKKVQAEIINELRRGRAELLQLIGDLTVKIQKGGVG</sequence>
<evidence type="ECO:0000313" key="2">
    <source>
        <dbReference type="EMBL" id="DAE07425.1"/>
    </source>
</evidence>
<protein>
    <submittedName>
        <fullName evidence="2">Rab11 GTPase, Rab11 Family Interacting transport, Rab11a, FIP3, cytokinesis</fullName>
    </submittedName>
</protein>